<reference evidence="2 4" key="2">
    <citation type="submission" date="2016-10" db="EMBL/GenBank/DDBJ databases">
        <authorList>
            <person name="Varghese N."/>
            <person name="Submissions S."/>
        </authorList>
    </citation>
    <scope>NUCLEOTIDE SEQUENCE [LARGE SCALE GENOMIC DNA]</scope>
    <source>
        <strain evidence="2 4">DSW-5</strain>
    </source>
</reference>
<dbReference type="EMBL" id="LGBR01000001">
    <property type="protein sequence ID" value="KOY52813.1"/>
    <property type="molecule type" value="Genomic_DNA"/>
</dbReference>
<name>A0A0M9CHV7_9FLAO</name>
<dbReference type="EMBL" id="FNUE01000002">
    <property type="protein sequence ID" value="SEE52810.1"/>
    <property type="molecule type" value="Genomic_DNA"/>
</dbReference>
<proteinExistence type="predicted"/>
<dbReference type="AlphaFoldDB" id="A0A0M9CHV7"/>
<comment type="caution">
    <text evidence="1">The sequence shown here is derived from an EMBL/GenBank/DDBJ whole genome shotgun (WGS) entry which is preliminary data.</text>
</comment>
<evidence type="ECO:0008006" key="5">
    <source>
        <dbReference type="Google" id="ProtNLM"/>
    </source>
</evidence>
<dbReference type="Proteomes" id="UP000183071">
    <property type="component" value="Unassembled WGS sequence"/>
</dbReference>
<accession>A0A0M9CHV7</accession>
<dbReference type="PATRIC" id="fig|1300348.6.peg.2374"/>
<dbReference type="STRING" id="1300348.I602_2373"/>
<organism evidence="1 3">
    <name type="scientific">Polaribacter dokdonensis DSW-5</name>
    <dbReference type="NCBI Taxonomy" id="1300348"/>
    <lineage>
        <taxon>Bacteria</taxon>
        <taxon>Pseudomonadati</taxon>
        <taxon>Bacteroidota</taxon>
        <taxon>Flavobacteriia</taxon>
        <taxon>Flavobacteriales</taxon>
        <taxon>Flavobacteriaceae</taxon>
    </lineage>
</organism>
<evidence type="ECO:0000313" key="4">
    <source>
        <dbReference type="Proteomes" id="UP000183071"/>
    </source>
</evidence>
<protein>
    <recommendedName>
        <fullName evidence="5">Lipoprotein</fullName>
    </recommendedName>
</protein>
<dbReference type="RefSeq" id="WP_053974886.1">
    <property type="nucleotide sequence ID" value="NZ_FNUE01000002.1"/>
</dbReference>
<evidence type="ECO:0000313" key="1">
    <source>
        <dbReference type="EMBL" id="KOY52813.1"/>
    </source>
</evidence>
<sequence length="185" mass="21714">MRVFLLFIFVLTIQSCSKQFPPLLDFDCDIPTLENLEKVNDAKNLFSIELPKDWETNLYQDEIQSSIFSADNTKNLTETILLDVSYINKEIIINENFVLKQEQEYLQKKLILSQKSVFNYNNKKAMYLLFKGKKNNLKYQICNIFIQLNSSNFILAKIELYGDGSIDQRRCKALSLIENLKINQY</sequence>
<gene>
    <name evidence="1" type="ORF">I602_2373</name>
    <name evidence="2" type="ORF">SAMN05444353_2148</name>
</gene>
<dbReference type="Proteomes" id="UP000037716">
    <property type="component" value="Unassembled WGS sequence"/>
</dbReference>
<dbReference type="OrthoDB" id="1201582at2"/>
<keyword evidence="4" id="KW-1185">Reference proteome</keyword>
<dbReference type="PROSITE" id="PS51257">
    <property type="entry name" value="PROKAR_LIPOPROTEIN"/>
    <property type="match status" value="1"/>
</dbReference>
<evidence type="ECO:0000313" key="3">
    <source>
        <dbReference type="Proteomes" id="UP000037716"/>
    </source>
</evidence>
<reference evidence="1 3" key="1">
    <citation type="submission" date="2015-07" db="EMBL/GenBank/DDBJ databases">
        <title>Genome of Polaribacter dokdonenesis DSW-5, isolated from seawater off Dokdo in Korea.</title>
        <authorList>
            <person name="Yoon K."/>
            <person name="Song J.Y."/>
            <person name="Kim J.F."/>
        </authorList>
    </citation>
    <scope>NUCLEOTIDE SEQUENCE [LARGE SCALE GENOMIC DNA]</scope>
    <source>
        <strain evidence="1 3">DSW-5</strain>
    </source>
</reference>
<evidence type="ECO:0000313" key="2">
    <source>
        <dbReference type="EMBL" id="SEE52810.1"/>
    </source>
</evidence>